<dbReference type="AlphaFoldDB" id="A0A2A4AJI2"/>
<evidence type="ECO:0000259" key="4">
    <source>
        <dbReference type="PROSITE" id="PS50977"/>
    </source>
</evidence>
<keyword evidence="1 2" id="KW-0238">DNA-binding</keyword>
<dbReference type="GO" id="GO:0006355">
    <property type="term" value="P:regulation of DNA-templated transcription"/>
    <property type="evidence" value="ECO:0007669"/>
    <property type="project" value="UniProtKB-ARBA"/>
</dbReference>
<protein>
    <submittedName>
        <fullName evidence="5">TetR/AcrR family transcriptional regulator</fullName>
    </submittedName>
</protein>
<comment type="caution">
    <text evidence="5">The sequence shown here is derived from an EMBL/GenBank/DDBJ whole genome shotgun (WGS) entry which is preliminary data.</text>
</comment>
<evidence type="ECO:0000256" key="3">
    <source>
        <dbReference type="SAM" id="MobiDB-lite"/>
    </source>
</evidence>
<organism evidence="5">
    <name type="scientific">Corynebacterium accolens</name>
    <dbReference type="NCBI Taxonomy" id="38284"/>
    <lineage>
        <taxon>Bacteria</taxon>
        <taxon>Bacillati</taxon>
        <taxon>Actinomycetota</taxon>
        <taxon>Actinomycetes</taxon>
        <taxon>Mycobacteriales</taxon>
        <taxon>Corynebacteriaceae</taxon>
        <taxon>Corynebacterium</taxon>
    </lineage>
</organism>
<dbReference type="PANTHER" id="PTHR30328:SF54">
    <property type="entry name" value="HTH-TYPE TRANSCRIPTIONAL REPRESSOR SCO4008"/>
    <property type="match status" value="1"/>
</dbReference>
<dbReference type="Pfam" id="PF17938">
    <property type="entry name" value="TetR_C_29"/>
    <property type="match status" value="1"/>
</dbReference>
<dbReference type="EMBL" id="NWBP01000023">
    <property type="protein sequence ID" value="PCC82651.1"/>
    <property type="molecule type" value="Genomic_DNA"/>
</dbReference>
<dbReference type="PANTHER" id="PTHR30328">
    <property type="entry name" value="TRANSCRIPTIONAL REPRESSOR"/>
    <property type="match status" value="1"/>
</dbReference>
<accession>A0A2A4AJI2</accession>
<feature type="domain" description="HTH tetR-type" evidence="4">
    <location>
        <begin position="20"/>
        <end position="80"/>
    </location>
</feature>
<dbReference type="Pfam" id="PF00440">
    <property type="entry name" value="TetR_N"/>
    <property type="match status" value="1"/>
</dbReference>
<feature type="DNA-binding region" description="H-T-H motif" evidence="2">
    <location>
        <begin position="43"/>
        <end position="62"/>
    </location>
</feature>
<dbReference type="PROSITE" id="PS50977">
    <property type="entry name" value="HTH_TETR_2"/>
    <property type="match status" value="1"/>
</dbReference>
<evidence type="ECO:0000256" key="1">
    <source>
        <dbReference type="ARBA" id="ARBA00023125"/>
    </source>
</evidence>
<dbReference type="InterPro" id="IPR041474">
    <property type="entry name" value="NicS_C"/>
</dbReference>
<dbReference type="InterPro" id="IPR001647">
    <property type="entry name" value="HTH_TetR"/>
</dbReference>
<name>A0A2A4AJI2_9CORY</name>
<dbReference type="Gene3D" id="1.10.357.10">
    <property type="entry name" value="Tetracycline Repressor, domain 2"/>
    <property type="match status" value="1"/>
</dbReference>
<reference evidence="5" key="1">
    <citation type="submission" date="2017-09" db="EMBL/GenBank/DDBJ databases">
        <title>Draft Genome Sequence of Corynebacterium accolens AH4003.</title>
        <authorList>
            <person name="Chen Y."/>
            <person name="Oosthuysen W.F."/>
            <person name="Kelley S."/>
            <person name="Horswill A."/>
        </authorList>
    </citation>
    <scope>NUCLEOTIDE SEQUENCE [LARGE SCALE GENOMIC DNA]</scope>
    <source>
        <strain evidence="5">AH4003</strain>
    </source>
</reference>
<dbReference type="SUPFAM" id="SSF46689">
    <property type="entry name" value="Homeodomain-like"/>
    <property type="match status" value="1"/>
</dbReference>
<gene>
    <name evidence="5" type="ORF">COM45_07480</name>
</gene>
<evidence type="ECO:0000256" key="2">
    <source>
        <dbReference type="PROSITE-ProRule" id="PRU00335"/>
    </source>
</evidence>
<dbReference type="InterPro" id="IPR009057">
    <property type="entry name" value="Homeodomain-like_sf"/>
</dbReference>
<dbReference type="SUPFAM" id="SSF48498">
    <property type="entry name" value="Tetracyclin repressor-like, C-terminal domain"/>
    <property type="match status" value="1"/>
</dbReference>
<evidence type="ECO:0000313" key="5">
    <source>
        <dbReference type="EMBL" id="PCC82651.1"/>
    </source>
</evidence>
<dbReference type="InterPro" id="IPR050109">
    <property type="entry name" value="HTH-type_TetR-like_transc_reg"/>
</dbReference>
<dbReference type="GO" id="GO:0003677">
    <property type="term" value="F:DNA binding"/>
    <property type="evidence" value="ECO:0007669"/>
    <property type="project" value="UniProtKB-UniRule"/>
</dbReference>
<dbReference type="PRINTS" id="PR00455">
    <property type="entry name" value="HTHTETR"/>
</dbReference>
<dbReference type="InterPro" id="IPR036271">
    <property type="entry name" value="Tet_transcr_reg_TetR-rel_C_sf"/>
</dbReference>
<feature type="region of interest" description="Disordered" evidence="3">
    <location>
        <begin position="224"/>
        <end position="256"/>
    </location>
</feature>
<feature type="compositionally biased region" description="Acidic residues" evidence="3">
    <location>
        <begin position="244"/>
        <end position="256"/>
    </location>
</feature>
<dbReference type="Proteomes" id="UP000218690">
    <property type="component" value="Unassembled WGS sequence"/>
</dbReference>
<proteinExistence type="predicted"/>
<sequence length="256" mass="27881">MTMDATDSASPDSVGTAELTGSVDKVIDVAIEQFSELGFADTKLDNISRLAGMSKRMIHYHFGDKKGLYQQALTVAARLLNPPAGSLELDSAVPVEGVRTLVDWLFKQHVEHPEAIRMMTMESSTGALDGGHALIDVSEVFLHLDKLLMLGQDSGAFRPGISANDIFTLIASLTMYRVTNRSMMQNLLDIDMRSPENTDGMHRMTVDAVLAFLTTNIPDSGHSSYLTTSAADEDNDASPQDIYSSDEEQAASDIYE</sequence>